<dbReference type="AlphaFoldDB" id="A0A448L7X8"/>
<dbReference type="InterPro" id="IPR039449">
    <property type="entry name" value="TssO"/>
</dbReference>
<name>A0A448L7X8_9BACT</name>
<dbReference type="RefSeq" id="WP_004375721.1">
    <property type="nucleotide sequence ID" value="NZ_CAJPPY010000039.1"/>
</dbReference>
<evidence type="ECO:0000313" key="2">
    <source>
        <dbReference type="EMBL" id="VEH16076.1"/>
    </source>
</evidence>
<dbReference type="Pfam" id="PF17561">
    <property type="entry name" value="TssO"/>
    <property type="match status" value="1"/>
</dbReference>
<keyword evidence="1" id="KW-1133">Transmembrane helix</keyword>
<keyword evidence="1" id="KW-0472">Membrane</keyword>
<evidence type="ECO:0000256" key="1">
    <source>
        <dbReference type="SAM" id="Phobius"/>
    </source>
</evidence>
<protein>
    <submittedName>
        <fullName evidence="2">Uncharacterized protein</fullName>
    </submittedName>
</protein>
<sequence>MTKDEKVWVGIKFVLLLSFSVTLIGVILCKYIIHVPETQTETLVKDINESEAILSDQHKMALQFDMIKADIDSLNFEIQQEQHTDEIKTRISQLQDVYKKHDSSPRYLYGVQAYKFLQEYFDIRENLGYTISDNKLIEQDLEKIKANI</sequence>
<gene>
    <name evidence="2" type="ORF">NCTC13071_02093</name>
</gene>
<dbReference type="Proteomes" id="UP000274578">
    <property type="component" value="Chromosome 1"/>
</dbReference>
<organism evidence="2 3">
    <name type="scientific">Segatella oris</name>
    <dbReference type="NCBI Taxonomy" id="28135"/>
    <lineage>
        <taxon>Bacteria</taxon>
        <taxon>Pseudomonadati</taxon>
        <taxon>Bacteroidota</taxon>
        <taxon>Bacteroidia</taxon>
        <taxon>Bacteroidales</taxon>
        <taxon>Prevotellaceae</taxon>
        <taxon>Segatella</taxon>
    </lineage>
</organism>
<keyword evidence="1" id="KW-0812">Transmembrane</keyword>
<evidence type="ECO:0000313" key="3">
    <source>
        <dbReference type="Proteomes" id="UP000274578"/>
    </source>
</evidence>
<reference evidence="2 3" key="1">
    <citation type="submission" date="2018-12" db="EMBL/GenBank/DDBJ databases">
        <authorList>
            <consortium name="Pathogen Informatics"/>
        </authorList>
    </citation>
    <scope>NUCLEOTIDE SEQUENCE [LARGE SCALE GENOMIC DNA]</scope>
    <source>
        <strain evidence="2 3">NCTC13071</strain>
    </source>
</reference>
<feature type="transmembrane region" description="Helical" evidence="1">
    <location>
        <begin position="7"/>
        <end position="33"/>
    </location>
</feature>
<proteinExistence type="predicted"/>
<dbReference type="KEGG" id="poc:NCTC13071_02093"/>
<accession>A0A448L7X8</accession>
<dbReference type="EMBL" id="LR134384">
    <property type="protein sequence ID" value="VEH16076.1"/>
    <property type="molecule type" value="Genomic_DNA"/>
</dbReference>
<dbReference type="GeneID" id="85012868"/>